<gene>
    <name evidence="2" type="ORF">SE18_21820</name>
</gene>
<dbReference type="AlphaFoldDB" id="A0A0P6XYH5"/>
<protein>
    <submittedName>
        <fullName evidence="2">Uncharacterized protein</fullName>
    </submittedName>
</protein>
<reference evidence="2 3" key="1">
    <citation type="submission" date="2015-07" db="EMBL/GenBank/DDBJ databases">
        <title>Whole genome sequence of Herpetosiphon geysericola DSM 7119.</title>
        <authorList>
            <person name="Hemp J."/>
            <person name="Ward L.M."/>
            <person name="Pace L.A."/>
            <person name="Fischer W.W."/>
        </authorList>
    </citation>
    <scope>NUCLEOTIDE SEQUENCE [LARGE SCALE GENOMIC DNA]</scope>
    <source>
        <strain evidence="2 3">DSM 7119</strain>
    </source>
</reference>
<accession>A0A0P6XYH5</accession>
<evidence type="ECO:0000313" key="3">
    <source>
        <dbReference type="Proteomes" id="UP000050277"/>
    </source>
</evidence>
<dbReference type="RefSeq" id="WP_054536580.1">
    <property type="nucleotide sequence ID" value="NZ_LGKP01000035.1"/>
</dbReference>
<dbReference type="OrthoDB" id="9827083at2"/>
<dbReference type="Proteomes" id="UP000050277">
    <property type="component" value="Unassembled WGS sequence"/>
</dbReference>
<feature type="region of interest" description="Disordered" evidence="1">
    <location>
        <begin position="75"/>
        <end position="109"/>
    </location>
</feature>
<evidence type="ECO:0000256" key="1">
    <source>
        <dbReference type="SAM" id="MobiDB-lite"/>
    </source>
</evidence>
<dbReference type="EMBL" id="LGKP01000035">
    <property type="protein sequence ID" value="KPL81308.1"/>
    <property type="molecule type" value="Genomic_DNA"/>
</dbReference>
<name>A0A0P6XYH5_9CHLR</name>
<sequence>MQLGDWVEFEIIVSKQSKGPGSSPSTQNMGRVRRGMVIGVRNVYDVVGGNPPQLANPQPVLIVAVSLHRAYRVFPHDATPTSPPTPRRSRQRRVASPSNQPVALGNDDDDWHAVDDQQLSLLIAEQIGTWITAGQMFTAYDITMALRTANPRLIIKHDRVRPLVHSVMNSAVVSGLYERESASFNANQATRYLPIEA</sequence>
<proteinExistence type="predicted"/>
<keyword evidence="3" id="KW-1185">Reference proteome</keyword>
<comment type="caution">
    <text evidence="2">The sequence shown here is derived from an EMBL/GenBank/DDBJ whole genome shotgun (WGS) entry which is preliminary data.</text>
</comment>
<dbReference type="STRING" id="70996.SE18_21820"/>
<organism evidence="2 3">
    <name type="scientific">Herpetosiphon geysericola</name>
    <dbReference type="NCBI Taxonomy" id="70996"/>
    <lineage>
        <taxon>Bacteria</taxon>
        <taxon>Bacillati</taxon>
        <taxon>Chloroflexota</taxon>
        <taxon>Chloroflexia</taxon>
        <taxon>Herpetosiphonales</taxon>
        <taxon>Herpetosiphonaceae</taxon>
        <taxon>Herpetosiphon</taxon>
    </lineage>
</organism>
<evidence type="ECO:0000313" key="2">
    <source>
        <dbReference type="EMBL" id="KPL81308.1"/>
    </source>
</evidence>